<evidence type="ECO:0000313" key="2">
    <source>
        <dbReference type="Proteomes" id="UP000642553"/>
    </source>
</evidence>
<gene>
    <name evidence="1" type="ORF">DMI76_10825</name>
</gene>
<dbReference type="AlphaFoldDB" id="A0AAE6W2C4"/>
<dbReference type="Proteomes" id="UP000642553">
    <property type="component" value="Chromosome"/>
</dbReference>
<organism evidence="1 2">
    <name type="scientific">Akkermansia massiliensis</name>
    <dbReference type="NCBI Taxonomy" id="2927224"/>
    <lineage>
        <taxon>Bacteria</taxon>
        <taxon>Pseudomonadati</taxon>
        <taxon>Verrucomicrobiota</taxon>
        <taxon>Verrucomicrobiia</taxon>
        <taxon>Verrucomicrobiales</taxon>
        <taxon>Akkermansiaceae</taxon>
        <taxon>Akkermansia</taxon>
    </lineage>
</organism>
<proteinExistence type="predicted"/>
<sequence>MQNHERQTQKFPFAALGISSGTKTGMLSLLSGLLHAQDTVADFFIVKLHLAPGTCVAFSACTSFRFSSKR</sequence>
<evidence type="ECO:0000313" key="1">
    <source>
        <dbReference type="EMBL" id="QHV63825.1"/>
    </source>
</evidence>
<reference evidence="1" key="1">
    <citation type="submission" date="2018-05" db="EMBL/GenBank/DDBJ databases">
        <title>Complete genome sequnece of Akkermansia muciniphila EB-AMDK-40.</title>
        <authorList>
            <person name="Nam Y.-D."/>
            <person name="Chung W.-H."/>
            <person name="Park Y.S."/>
            <person name="Kang J."/>
        </authorList>
    </citation>
    <scope>NUCLEOTIDE SEQUENCE</scope>
    <source>
        <strain evidence="1">EB-AMDK-40</strain>
    </source>
</reference>
<protein>
    <submittedName>
        <fullName evidence="1">Uncharacterized protein</fullName>
    </submittedName>
</protein>
<name>A0AAE6W2C4_9BACT</name>
<accession>A0AAE6W2C4</accession>
<dbReference type="EMBL" id="CP029701">
    <property type="protein sequence ID" value="QHV63825.1"/>
    <property type="molecule type" value="Genomic_DNA"/>
</dbReference>